<evidence type="ECO:0000256" key="3">
    <source>
        <dbReference type="SAM" id="MobiDB-lite"/>
    </source>
</evidence>
<comment type="subcellular location">
    <subcellularLocation>
        <location evidence="1">Nucleus</location>
    </subcellularLocation>
</comment>
<feature type="compositionally biased region" description="Low complexity" evidence="3">
    <location>
        <begin position="217"/>
        <end position="228"/>
    </location>
</feature>
<dbReference type="PROSITE" id="PS50196">
    <property type="entry name" value="RANBD1"/>
    <property type="match status" value="1"/>
</dbReference>
<dbReference type="Pfam" id="PF00638">
    <property type="entry name" value="Ran_BP1"/>
    <property type="match status" value="1"/>
</dbReference>
<evidence type="ECO:0000256" key="1">
    <source>
        <dbReference type="ARBA" id="ARBA00004123"/>
    </source>
</evidence>
<dbReference type="FunFam" id="2.30.29.30:FF:000485">
    <property type="entry name" value="Ran-binding protein"/>
    <property type="match status" value="1"/>
</dbReference>
<dbReference type="InterPro" id="IPR045255">
    <property type="entry name" value="RanBP1-like"/>
</dbReference>
<dbReference type="PANTHER" id="PTHR23138">
    <property type="entry name" value="RAN BINDING PROTEIN"/>
    <property type="match status" value="1"/>
</dbReference>
<protein>
    <submittedName>
        <fullName evidence="5">EOG090X078K</fullName>
    </submittedName>
</protein>
<gene>
    <name evidence="5" type="primary">EOG090X078K</name>
</gene>
<feature type="region of interest" description="Disordered" evidence="3">
    <location>
        <begin position="178"/>
        <end position="241"/>
    </location>
</feature>
<organism evidence="5">
    <name type="scientific">Megafenestra aurita</name>
    <dbReference type="NCBI Taxonomy" id="2291010"/>
    <lineage>
        <taxon>Eukaryota</taxon>
        <taxon>Metazoa</taxon>
        <taxon>Ecdysozoa</taxon>
        <taxon>Arthropoda</taxon>
        <taxon>Crustacea</taxon>
        <taxon>Branchiopoda</taxon>
        <taxon>Diplostraca</taxon>
        <taxon>Cladocera</taxon>
        <taxon>Anomopoda</taxon>
        <taxon>Daphniidae</taxon>
        <taxon>Megafenestra</taxon>
    </lineage>
</organism>
<dbReference type="GO" id="GO:0005634">
    <property type="term" value="C:nucleus"/>
    <property type="evidence" value="ECO:0007669"/>
    <property type="project" value="UniProtKB-SubCell"/>
</dbReference>
<feature type="region of interest" description="Disordered" evidence="3">
    <location>
        <begin position="496"/>
        <end position="544"/>
    </location>
</feature>
<evidence type="ECO:0000256" key="2">
    <source>
        <dbReference type="ARBA" id="ARBA00023242"/>
    </source>
</evidence>
<dbReference type="SMART" id="SM00160">
    <property type="entry name" value="RanBD"/>
    <property type="match status" value="1"/>
</dbReference>
<dbReference type="InterPro" id="IPR000156">
    <property type="entry name" value="Ran_bind_dom"/>
</dbReference>
<feature type="compositionally biased region" description="Polar residues" evidence="3">
    <location>
        <begin position="68"/>
        <end position="82"/>
    </location>
</feature>
<keyword evidence="2" id="KW-0539">Nucleus</keyword>
<feature type="region of interest" description="Disordered" evidence="3">
    <location>
        <begin position="146"/>
        <end position="165"/>
    </location>
</feature>
<feature type="region of interest" description="Disordered" evidence="3">
    <location>
        <begin position="57"/>
        <end position="82"/>
    </location>
</feature>
<dbReference type="InterPro" id="IPR011993">
    <property type="entry name" value="PH-like_dom_sf"/>
</dbReference>
<dbReference type="EMBL" id="LR022805">
    <property type="protein sequence ID" value="SVE92424.1"/>
    <property type="molecule type" value="mRNA"/>
</dbReference>
<sequence>MLDLKWRQTPVHQNITVNQSTGHLQHVTQFGFRLPLTTVSKVRGSIFSSPKILTGAGNNPFAVRSSPGRVSNESNNTDTLNHSSASIIAPSKFGASASSPSSSFAAGPASAGLPSSTSHSVKESHDASDCNGSSSKPLLRPSLIGSGSSFASSGTPPNHSVLKPATLGNPFARAVDLGVDDSSTTTQQVGSSRRGSETDPTESKQSLLVPSRLNVNTAGSSPTAPAAACEGNEESPEMSTNQAVLDPVVPSAAPRPSLTSGSLFSTTVTSATVSSVAAPPTPTSCANFVFGQKLHERVANPNHTSSEPTSNGAESNANLFTVIPKEKSELESASSNGIGANKTLSDSARELEEARAAKRKYDEVTVVTGEEDEQNALQVYGKLFTFDKVQGTWIERGRGTLRLNDKQMENHALQSRLVMRTQGCLRVILNTKIWAEMTIDKTSSKSIRLTAVDGDQIRVFLLMASLKDTETLFNALEWRLATLRAQQSRATAAAAAVSSIQESDSSTSFPTESHNEDGTSSPKRRAIPAELEEPIDETKKKRSE</sequence>
<dbReference type="PANTHER" id="PTHR23138:SF142">
    <property type="entry name" value="RAN-BINDING PROTEIN 3B-RELATED"/>
    <property type="match status" value="1"/>
</dbReference>
<feature type="region of interest" description="Disordered" evidence="3">
    <location>
        <begin position="98"/>
        <end position="141"/>
    </location>
</feature>
<feature type="compositionally biased region" description="Polar residues" evidence="3">
    <location>
        <begin position="181"/>
        <end position="193"/>
    </location>
</feature>
<dbReference type="CDD" id="cd13180">
    <property type="entry name" value="RanBD_RanBP3"/>
    <property type="match status" value="1"/>
</dbReference>
<evidence type="ECO:0000313" key="5">
    <source>
        <dbReference type="EMBL" id="SVE92424.1"/>
    </source>
</evidence>
<dbReference type="GO" id="GO:0006611">
    <property type="term" value="P:protein export from nucleus"/>
    <property type="evidence" value="ECO:0007669"/>
    <property type="project" value="TreeGrafter"/>
</dbReference>
<dbReference type="SUPFAM" id="SSF50729">
    <property type="entry name" value="PH domain-like"/>
    <property type="match status" value="1"/>
</dbReference>
<accession>A0A4Y7NIH6</accession>
<dbReference type="AlphaFoldDB" id="A0A4Y7NIH6"/>
<name>A0A4Y7NIH6_9CRUS</name>
<feature type="compositionally biased region" description="Polar residues" evidence="3">
    <location>
        <begin position="203"/>
        <end position="216"/>
    </location>
</feature>
<feature type="domain" description="RanBD1" evidence="4">
    <location>
        <begin position="350"/>
        <end position="440"/>
    </location>
</feature>
<feature type="compositionally biased region" description="Polar residues" evidence="3">
    <location>
        <begin position="498"/>
        <end position="512"/>
    </location>
</feature>
<proteinExistence type="evidence at transcript level"/>
<feature type="compositionally biased region" description="Low complexity" evidence="3">
    <location>
        <begin position="98"/>
        <end position="118"/>
    </location>
</feature>
<dbReference type="Gene3D" id="2.30.29.30">
    <property type="entry name" value="Pleckstrin-homology domain (PH domain)/Phosphotyrosine-binding domain (PTB)"/>
    <property type="match status" value="1"/>
</dbReference>
<reference evidence="5" key="1">
    <citation type="submission" date="2018-08" db="EMBL/GenBank/DDBJ databases">
        <authorList>
            <person name="Cornetti L."/>
        </authorList>
    </citation>
    <scope>NUCLEOTIDE SEQUENCE</scope>
    <source>
        <strain evidence="5">CH-H-2</strain>
    </source>
</reference>
<evidence type="ECO:0000259" key="4">
    <source>
        <dbReference type="PROSITE" id="PS50196"/>
    </source>
</evidence>